<dbReference type="Gene3D" id="1.20.120.340">
    <property type="entry name" value="Flagellar protein FliS"/>
    <property type="match status" value="1"/>
</dbReference>
<gene>
    <name evidence="7" type="ORF">SAMN02745885_01827</name>
</gene>
<comment type="similarity">
    <text evidence="2 6">Belongs to the FliS family.</text>
</comment>
<evidence type="ECO:0000256" key="1">
    <source>
        <dbReference type="ARBA" id="ARBA00004514"/>
    </source>
</evidence>
<keyword evidence="5" id="KW-0143">Chaperone</keyword>
<dbReference type="PANTHER" id="PTHR34773:SF1">
    <property type="entry name" value="FLAGELLAR SECRETION CHAPERONE FLIS"/>
    <property type="match status" value="1"/>
</dbReference>
<keyword evidence="7" id="KW-0966">Cell projection</keyword>
<proteinExistence type="inferred from homology"/>
<dbReference type="Pfam" id="PF02561">
    <property type="entry name" value="FliS"/>
    <property type="match status" value="1"/>
</dbReference>
<evidence type="ECO:0000256" key="2">
    <source>
        <dbReference type="ARBA" id="ARBA00008787"/>
    </source>
</evidence>
<evidence type="ECO:0000313" key="7">
    <source>
        <dbReference type="EMBL" id="SKA07856.1"/>
    </source>
</evidence>
<dbReference type="OrthoDB" id="1524959at2"/>
<dbReference type="CDD" id="cd16098">
    <property type="entry name" value="FliS"/>
    <property type="match status" value="1"/>
</dbReference>
<evidence type="ECO:0000313" key="8">
    <source>
        <dbReference type="Proteomes" id="UP000189933"/>
    </source>
</evidence>
<organism evidence="7 8">
    <name type="scientific">Carboxydocella sporoproducens DSM 16521</name>
    <dbReference type="NCBI Taxonomy" id="1121270"/>
    <lineage>
        <taxon>Bacteria</taxon>
        <taxon>Bacillati</taxon>
        <taxon>Bacillota</taxon>
        <taxon>Clostridia</taxon>
        <taxon>Eubacteriales</taxon>
        <taxon>Clostridiales Family XVI. Incertae Sedis</taxon>
        <taxon>Carboxydocella</taxon>
    </lineage>
</organism>
<dbReference type="InterPro" id="IPR036584">
    <property type="entry name" value="FliS_sf"/>
</dbReference>
<dbReference type="RefSeq" id="WP_078665865.1">
    <property type="nucleotide sequence ID" value="NZ_FUXM01000022.1"/>
</dbReference>
<protein>
    <recommendedName>
        <fullName evidence="6">Flagellar secretion chaperone FliS</fullName>
    </recommendedName>
</protein>
<keyword evidence="7" id="KW-0282">Flagellum</keyword>
<keyword evidence="8" id="KW-1185">Reference proteome</keyword>
<dbReference type="GO" id="GO:0071973">
    <property type="term" value="P:bacterial-type flagellum-dependent cell motility"/>
    <property type="evidence" value="ECO:0007669"/>
    <property type="project" value="TreeGrafter"/>
</dbReference>
<evidence type="ECO:0000256" key="5">
    <source>
        <dbReference type="ARBA" id="ARBA00023186"/>
    </source>
</evidence>
<evidence type="ECO:0000256" key="6">
    <source>
        <dbReference type="PIRNR" id="PIRNR039090"/>
    </source>
</evidence>
<dbReference type="PIRSF" id="PIRSF039090">
    <property type="entry name" value="Flis"/>
    <property type="match status" value="1"/>
</dbReference>
<dbReference type="SUPFAM" id="SSF101116">
    <property type="entry name" value="Flagellar export chaperone FliS"/>
    <property type="match status" value="1"/>
</dbReference>
<dbReference type="InterPro" id="IPR003713">
    <property type="entry name" value="FliS"/>
</dbReference>
<dbReference type="EMBL" id="FUXM01000022">
    <property type="protein sequence ID" value="SKA07856.1"/>
    <property type="molecule type" value="Genomic_DNA"/>
</dbReference>
<dbReference type="Proteomes" id="UP000189933">
    <property type="component" value="Unassembled WGS sequence"/>
</dbReference>
<reference evidence="8" key="1">
    <citation type="submission" date="2017-02" db="EMBL/GenBank/DDBJ databases">
        <authorList>
            <person name="Varghese N."/>
            <person name="Submissions S."/>
        </authorList>
    </citation>
    <scope>NUCLEOTIDE SEQUENCE [LARGE SCALE GENOMIC DNA]</scope>
    <source>
        <strain evidence="8">DSM 16521</strain>
    </source>
</reference>
<sequence length="138" mass="15455">MTVTNPYQQYLDNQINTATPEKLLLMLLDGGIRFCQKAVQAIEQKDISEAHTNLVKAQNIVLELLATLDRSYPIAENLAALYDYMNRRLIEANIKKDATIINEVIGFFKELKEAFAQAALIAKNNNNSMVRGGLNVAK</sequence>
<accession>A0A1T4QW40</accession>
<evidence type="ECO:0000256" key="4">
    <source>
        <dbReference type="ARBA" id="ARBA00022795"/>
    </source>
</evidence>
<dbReference type="GO" id="GO:0005829">
    <property type="term" value="C:cytosol"/>
    <property type="evidence" value="ECO:0007669"/>
    <property type="project" value="UniProtKB-SubCell"/>
</dbReference>
<keyword evidence="4 6" id="KW-1005">Bacterial flagellum biogenesis</keyword>
<name>A0A1T4QW40_9FIRM</name>
<evidence type="ECO:0000256" key="3">
    <source>
        <dbReference type="ARBA" id="ARBA00022490"/>
    </source>
</evidence>
<keyword evidence="7" id="KW-0969">Cilium</keyword>
<dbReference type="AlphaFoldDB" id="A0A1T4QW40"/>
<dbReference type="GO" id="GO:0044780">
    <property type="term" value="P:bacterial-type flagellum assembly"/>
    <property type="evidence" value="ECO:0007669"/>
    <property type="project" value="InterPro"/>
</dbReference>
<dbReference type="PANTHER" id="PTHR34773">
    <property type="entry name" value="FLAGELLAR SECRETION CHAPERONE FLIS"/>
    <property type="match status" value="1"/>
</dbReference>
<keyword evidence="3 6" id="KW-0963">Cytoplasm</keyword>
<comment type="subcellular location">
    <subcellularLocation>
        <location evidence="1 6">Cytoplasm</location>
        <location evidence="1 6">Cytosol</location>
    </subcellularLocation>
</comment>
<dbReference type="NCBIfam" id="TIGR00208">
    <property type="entry name" value="fliS"/>
    <property type="match status" value="1"/>
</dbReference>